<gene>
    <name evidence="2" type="ORF">ABVT43_17455</name>
</gene>
<protein>
    <submittedName>
        <fullName evidence="2">ParA family protein</fullName>
    </submittedName>
</protein>
<dbReference type="Proteomes" id="UP001548189">
    <property type="component" value="Unassembled WGS sequence"/>
</dbReference>
<dbReference type="Gene3D" id="3.40.50.300">
    <property type="entry name" value="P-loop containing nucleotide triphosphate hydrolases"/>
    <property type="match status" value="1"/>
</dbReference>
<comment type="caution">
    <text evidence="2">The sequence shown here is derived from an EMBL/GenBank/DDBJ whole genome shotgun (WGS) entry which is preliminary data.</text>
</comment>
<evidence type="ECO:0000313" key="3">
    <source>
        <dbReference type="Proteomes" id="UP001548189"/>
    </source>
</evidence>
<proteinExistence type="predicted"/>
<evidence type="ECO:0000259" key="1">
    <source>
        <dbReference type="Pfam" id="PF13614"/>
    </source>
</evidence>
<organism evidence="2 3">
    <name type="scientific">Aliikangiella maris</name>
    <dbReference type="NCBI Taxonomy" id="3162458"/>
    <lineage>
        <taxon>Bacteria</taxon>
        <taxon>Pseudomonadati</taxon>
        <taxon>Pseudomonadota</taxon>
        <taxon>Gammaproteobacteria</taxon>
        <taxon>Oceanospirillales</taxon>
        <taxon>Pleioneaceae</taxon>
        <taxon>Aliikangiella</taxon>
    </lineage>
</organism>
<accession>A0ABV2BYD5</accession>
<dbReference type="InterPro" id="IPR027417">
    <property type="entry name" value="P-loop_NTPase"/>
</dbReference>
<keyword evidence="3" id="KW-1185">Reference proteome</keyword>
<dbReference type="Pfam" id="PF13614">
    <property type="entry name" value="AAA_31"/>
    <property type="match status" value="1"/>
</dbReference>
<dbReference type="PANTHER" id="PTHR13696">
    <property type="entry name" value="P-LOOP CONTAINING NUCLEOSIDE TRIPHOSPHATE HYDROLASE"/>
    <property type="match status" value="1"/>
</dbReference>
<dbReference type="SUPFAM" id="SSF52540">
    <property type="entry name" value="P-loop containing nucleoside triphosphate hydrolases"/>
    <property type="match status" value="1"/>
</dbReference>
<sequence>MKNKIITSAQQKGGVGKTTTLVNNAYYIQDLNASMRRTSKILLIDFDPQENLTDSVVNDEEKLNSLVDASMLFKNGFDVKNTPPIKTHIEGVELIRAGEALSDIEAADFSVITKPREYLKKLDYGYIMIDTPPSLGRLSLAALCAANFAYSPIIMDDYSISGLEKFLLTVNSIKAEYNPDLQFLGMLPNLVDSKDRAQLDKLKEAQDMWGEIIFKHHIKRSSAIPKAISEKRAIWRNPPNGNAAKVGRQVKEVSREVIKRCILSSKEEVAA</sequence>
<feature type="domain" description="AAA" evidence="1">
    <location>
        <begin position="4"/>
        <end position="182"/>
    </location>
</feature>
<name>A0ABV2BYD5_9GAMM</name>
<evidence type="ECO:0000313" key="2">
    <source>
        <dbReference type="EMBL" id="MET1256933.1"/>
    </source>
</evidence>
<dbReference type="InterPro" id="IPR025669">
    <property type="entry name" value="AAA_dom"/>
</dbReference>
<reference evidence="2 3" key="1">
    <citation type="submission" date="2024-06" db="EMBL/GenBank/DDBJ databases">
        <authorList>
            <person name="Li F."/>
        </authorList>
    </citation>
    <scope>NUCLEOTIDE SEQUENCE [LARGE SCALE GENOMIC DNA]</scope>
    <source>
        <strain evidence="2 3">GXAS 311</strain>
    </source>
</reference>
<dbReference type="EMBL" id="JBEVCJ010000031">
    <property type="protein sequence ID" value="MET1256933.1"/>
    <property type="molecule type" value="Genomic_DNA"/>
</dbReference>
<dbReference type="RefSeq" id="WP_353897516.1">
    <property type="nucleotide sequence ID" value="NZ_JBEVCJ010000031.1"/>
</dbReference>
<dbReference type="CDD" id="cd02042">
    <property type="entry name" value="ParAB_family"/>
    <property type="match status" value="1"/>
</dbReference>
<dbReference type="PANTHER" id="PTHR13696:SF99">
    <property type="entry name" value="COBYRINIC ACID AC-DIAMIDE SYNTHASE"/>
    <property type="match status" value="1"/>
</dbReference>
<dbReference type="InterPro" id="IPR050678">
    <property type="entry name" value="DNA_Partitioning_ATPase"/>
</dbReference>